<dbReference type="Pfam" id="PF13412">
    <property type="entry name" value="HTH_24"/>
    <property type="match status" value="1"/>
</dbReference>
<evidence type="ECO:0000256" key="4">
    <source>
        <dbReference type="ARBA" id="ARBA00023163"/>
    </source>
</evidence>
<evidence type="ECO:0000256" key="1">
    <source>
        <dbReference type="ARBA" id="ARBA00023015"/>
    </source>
</evidence>
<sequence length="166" mass="19027">MTSKSNLEGLDKLGKIDRNILRILQKDGRISYTDLAKQVGLSVTPCIERVKRLERNGYILGYSAQVCPEKLNAGLVVFVQIRLNHTSQENFEEFHRSVIDLENIQSCFLVTGNYDYLLKARVADMTAYRELLGHRILKLPAVQESTSYVVMEKLKESMWLPISYKS</sequence>
<evidence type="ECO:0000313" key="7">
    <source>
        <dbReference type="EMBL" id="KRO96877.1"/>
    </source>
</evidence>
<evidence type="ECO:0000313" key="8">
    <source>
        <dbReference type="Proteomes" id="UP000051213"/>
    </source>
</evidence>
<keyword evidence="1" id="KW-0805">Transcription regulation</keyword>
<dbReference type="PRINTS" id="PR00033">
    <property type="entry name" value="HTHASNC"/>
</dbReference>
<accession>A0A0R2UI49</accession>
<protein>
    <recommendedName>
        <fullName evidence="5">Leucine-responsive regulatory protein</fullName>
    </recommendedName>
</protein>
<dbReference type="PANTHER" id="PTHR30154:SF0">
    <property type="entry name" value="LEUCINE-RESPONSIVE REGULATORY PROTEIN"/>
    <property type="match status" value="1"/>
</dbReference>
<dbReference type="GO" id="GO:0005829">
    <property type="term" value="C:cytosol"/>
    <property type="evidence" value="ECO:0007669"/>
    <property type="project" value="TreeGrafter"/>
</dbReference>
<keyword evidence="4" id="KW-0804">Transcription</keyword>
<dbReference type="SUPFAM" id="SSF46785">
    <property type="entry name" value="Winged helix' DNA-binding domain"/>
    <property type="match status" value="1"/>
</dbReference>
<comment type="caution">
    <text evidence="7">The sequence shown here is derived from an EMBL/GenBank/DDBJ whole genome shotgun (WGS) entry which is preliminary data.</text>
</comment>
<dbReference type="InterPro" id="IPR019888">
    <property type="entry name" value="Tscrpt_reg_AsnC-like"/>
</dbReference>
<keyword evidence="2" id="KW-0238">DNA-binding</keyword>
<dbReference type="Gene3D" id="1.10.10.10">
    <property type="entry name" value="Winged helix-like DNA-binding domain superfamily/Winged helix DNA-binding domain"/>
    <property type="match status" value="1"/>
</dbReference>
<dbReference type="SMART" id="SM00344">
    <property type="entry name" value="HTH_ASNC"/>
    <property type="match status" value="1"/>
</dbReference>
<name>A0A0R2UI49_9GAMM</name>
<dbReference type="InterPro" id="IPR000485">
    <property type="entry name" value="AsnC-type_HTH_dom"/>
</dbReference>
<dbReference type="InterPro" id="IPR011991">
    <property type="entry name" value="ArsR-like_HTH"/>
</dbReference>
<dbReference type="GO" id="GO:0043565">
    <property type="term" value="F:sequence-specific DNA binding"/>
    <property type="evidence" value="ECO:0007669"/>
    <property type="project" value="InterPro"/>
</dbReference>
<dbReference type="Proteomes" id="UP000051213">
    <property type="component" value="Unassembled WGS sequence"/>
</dbReference>
<dbReference type="SUPFAM" id="SSF54909">
    <property type="entry name" value="Dimeric alpha+beta barrel"/>
    <property type="match status" value="1"/>
</dbReference>
<evidence type="ECO:0000256" key="3">
    <source>
        <dbReference type="ARBA" id="ARBA00023159"/>
    </source>
</evidence>
<dbReference type="InterPro" id="IPR036390">
    <property type="entry name" value="WH_DNA-bd_sf"/>
</dbReference>
<dbReference type="AlphaFoldDB" id="A0A0R2UI49"/>
<dbReference type="Pfam" id="PF01037">
    <property type="entry name" value="AsnC_trans_reg"/>
    <property type="match status" value="1"/>
</dbReference>
<gene>
    <name evidence="7" type="ORF">ABS24_03690</name>
</gene>
<evidence type="ECO:0000256" key="2">
    <source>
        <dbReference type="ARBA" id="ARBA00023125"/>
    </source>
</evidence>
<dbReference type="GO" id="GO:0006524">
    <property type="term" value="P:alanine catabolic process"/>
    <property type="evidence" value="ECO:0007669"/>
    <property type="project" value="TreeGrafter"/>
</dbReference>
<dbReference type="PANTHER" id="PTHR30154">
    <property type="entry name" value="LEUCINE-RESPONSIVE REGULATORY PROTEIN"/>
    <property type="match status" value="1"/>
</dbReference>
<dbReference type="PROSITE" id="PS00519">
    <property type="entry name" value="HTH_ASNC_1"/>
    <property type="match status" value="1"/>
</dbReference>
<dbReference type="InterPro" id="IPR011008">
    <property type="entry name" value="Dimeric_a/b-barrel"/>
</dbReference>
<dbReference type="PROSITE" id="PS50956">
    <property type="entry name" value="HTH_ASNC_2"/>
    <property type="match status" value="1"/>
</dbReference>
<evidence type="ECO:0000259" key="6">
    <source>
        <dbReference type="PROSITE" id="PS50956"/>
    </source>
</evidence>
<dbReference type="CDD" id="cd00090">
    <property type="entry name" value="HTH_ARSR"/>
    <property type="match status" value="1"/>
</dbReference>
<reference evidence="7 8" key="1">
    <citation type="submission" date="2015-10" db="EMBL/GenBank/DDBJ databases">
        <title>Metagenome-Assembled Genomes uncover a global brackish microbiome.</title>
        <authorList>
            <person name="Hugerth L.W."/>
            <person name="Larsson J."/>
            <person name="Alneberg J."/>
            <person name="Lindh M.V."/>
            <person name="Legrand C."/>
            <person name="Pinhassi J."/>
            <person name="Andersson A.F."/>
        </authorList>
    </citation>
    <scope>NUCLEOTIDE SEQUENCE [LARGE SCALE GENOMIC DNA]</scope>
    <source>
        <strain evidence="7">BACL26 MAG-121220-bin70</strain>
    </source>
</reference>
<dbReference type="InterPro" id="IPR036388">
    <property type="entry name" value="WH-like_DNA-bd_sf"/>
</dbReference>
<keyword evidence="3" id="KW-0010">Activator</keyword>
<proteinExistence type="predicted"/>
<evidence type="ECO:0000256" key="5">
    <source>
        <dbReference type="ARBA" id="ARBA00039227"/>
    </source>
</evidence>
<organism evidence="7 8">
    <name type="scientific">SAR92 bacterium BACL26 MAG-121220-bin70</name>
    <dbReference type="NCBI Taxonomy" id="1655626"/>
    <lineage>
        <taxon>Bacteria</taxon>
        <taxon>Pseudomonadati</taxon>
        <taxon>Pseudomonadota</taxon>
        <taxon>Gammaproteobacteria</taxon>
        <taxon>Cellvibrionales</taxon>
        <taxon>Porticoccaceae</taxon>
        <taxon>SAR92 clade</taxon>
    </lineage>
</organism>
<dbReference type="InterPro" id="IPR019887">
    <property type="entry name" value="Tscrpt_reg_AsnC/Lrp_C"/>
</dbReference>
<dbReference type="EMBL" id="LICA01000030">
    <property type="protein sequence ID" value="KRO96877.1"/>
    <property type="molecule type" value="Genomic_DNA"/>
</dbReference>
<dbReference type="Gene3D" id="3.30.70.920">
    <property type="match status" value="1"/>
</dbReference>
<dbReference type="InterPro" id="IPR019885">
    <property type="entry name" value="Tscrpt_reg_HTH_AsnC-type_CS"/>
</dbReference>
<feature type="domain" description="HTH asnC-type" evidence="6">
    <location>
        <begin position="13"/>
        <end position="76"/>
    </location>
</feature>
<dbReference type="GO" id="GO:0006355">
    <property type="term" value="P:regulation of DNA-templated transcription"/>
    <property type="evidence" value="ECO:0007669"/>
    <property type="project" value="UniProtKB-ARBA"/>
</dbReference>
<dbReference type="GO" id="GO:0043201">
    <property type="term" value="P:response to L-leucine"/>
    <property type="evidence" value="ECO:0007669"/>
    <property type="project" value="TreeGrafter"/>
</dbReference>